<evidence type="ECO:0000313" key="2">
    <source>
        <dbReference type="Proteomes" id="UP000004184"/>
    </source>
</evidence>
<proteinExistence type="predicted"/>
<accession>D9XH31</accession>
<dbReference type="EMBL" id="GG657757">
    <property type="protein sequence ID" value="EFL32824.1"/>
    <property type="molecule type" value="Genomic_DNA"/>
</dbReference>
<organism evidence="1 2">
    <name type="scientific">Streptomyces viridochromogenes (strain DSM 40736 / JCM 4977 / BCRC 1201 / Tue 494)</name>
    <dbReference type="NCBI Taxonomy" id="591159"/>
    <lineage>
        <taxon>Bacteria</taxon>
        <taxon>Bacillati</taxon>
        <taxon>Actinomycetota</taxon>
        <taxon>Actinomycetes</taxon>
        <taxon>Kitasatosporales</taxon>
        <taxon>Streptomycetaceae</taxon>
        <taxon>Streptomyces</taxon>
    </lineage>
</organism>
<dbReference type="STRING" id="591159.SSQG_03342"/>
<gene>
    <name evidence="1" type="ORF">SSQG_03342</name>
</gene>
<dbReference type="HOGENOM" id="CLU_2482093_0_0_11"/>
<protein>
    <submittedName>
        <fullName evidence="1">Predicted protein</fullName>
    </submittedName>
</protein>
<dbReference type="RefSeq" id="WP_003990936.1">
    <property type="nucleotide sequence ID" value="NZ_GG657757.1"/>
</dbReference>
<keyword evidence="2" id="KW-1185">Reference proteome</keyword>
<sequence>MASEPSEPSEPSAYEKAVPVVAANLAKLERAVGRTRASHAGQSYAEVHRALIEALVQEGVRHVVPSQVVEEWARRVSGTGGTGDGAD</sequence>
<name>D9XH31_STRVT</name>
<reference evidence="2" key="1">
    <citation type="submission" date="2009-02" db="EMBL/GenBank/DDBJ databases">
        <title>Annotation of Streptomyces viridochromogenes strain DSM 40736.</title>
        <authorList>
            <consortium name="The Broad Institute Genome Sequencing Platform"/>
            <consortium name="Broad Institute Microbial Sequencing Center"/>
            <person name="Fischbach M."/>
            <person name="Godfrey P."/>
            <person name="Ward D."/>
            <person name="Young S."/>
            <person name="Zeng Q."/>
            <person name="Koehrsen M."/>
            <person name="Alvarado L."/>
            <person name="Berlin A.M."/>
            <person name="Bochicchio J."/>
            <person name="Borenstein D."/>
            <person name="Chapman S.B."/>
            <person name="Chen Z."/>
            <person name="Engels R."/>
            <person name="Freedman E."/>
            <person name="Gellesch M."/>
            <person name="Goldberg J."/>
            <person name="Griggs A."/>
            <person name="Gujja S."/>
            <person name="Heilman E.R."/>
            <person name="Heiman D.I."/>
            <person name="Hepburn T.A."/>
            <person name="Howarth C."/>
            <person name="Jen D."/>
            <person name="Larson L."/>
            <person name="Lewis B."/>
            <person name="Mehta T."/>
            <person name="Park D."/>
            <person name="Pearson M."/>
            <person name="Richards J."/>
            <person name="Roberts A."/>
            <person name="Saif S."/>
            <person name="Shea T.D."/>
            <person name="Shenoy N."/>
            <person name="Sisk P."/>
            <person name="Stolte C."/>
            <person name="Sykes S.N."/>
            <person name="Thomson T."/>
            <person name="Walk T."/>
            <person name="White J."/>
            <person name="Yandava C."/>
            <person name="Straight P."/>
            <person name="Clardy J."/>
            <person name="Hung D."/>
            <person name="Kolter R."/>
            <person name="Mekalanos J."/>
            <person name="Walker S."/>
            <person name="Walsh C.T."/>
            <person name="Wieland-Brown L.C."/>
            <person name="Haas B."/>
            <person name="Nusbaum C."/>
            <person name="Birren B."/>
        </authorList>
    </citation>
    <scope>NUCLEOTIDE SEQUENCE [LARGE SCALE GENOMIC DNA]</scope>
    <source>
        <strain evidence="2">DSM 40736 / JCM 4977 / BCRC 1201 / Tue 494</strain>
    </source>
</reference>
<evidence type="ECO:0000313" key="1">
    <source>
        <dbReference type="EMBL" id="EFL32824.1"/>
    </source>
</evidence>
<dbReference type="Proteomes" id="UP000004184">
    <property type="component" value="Unassembled WGS sequence"/>
</dbReference>
<dbReference type="OrthoDB" id="4321398at2"/>
<dbReference type="AlphaFoldDB" id="D9XH31"/>